<feature type="region of interest" description="Disordered" evidence="4">
    <location>
        <begin position="416"/>
        <end position="441"/>
    </location>
</feature>
<dbReference type="GO" id="GO:0004842">
    <property type="term" value="F:ubiquitin-protein transferase activity"/>
    <property type="evidence" value="ECO:0007669"/>
    <property type="project" value="TreeGrafter"/>
</dbReference>
<feature type="repeat" description="ANK" evidence="3">
    <location>
        <begin position="158"/>
        <end position="190"/>
    </location>
</feature>
<sequence length="441" mass="48197">MNSLKIKDLGLRPQHLTLALPSTRSSALPTRSCGPASCSTSCQRASSVELARVSRRSSIKVRATPSFMSLPSVEGYIEADAVKGMRIVLDGDTPKAEYLIKWKDGSEDTWELASNLSDDLVRDYEEKWWAAARKAEFDVMAEMLKGGREALSAVVDENRRSALHFAAALGKPACVKLLAEAGADVNLQDKEGYTPLHMAAGYMHTAAMTALLELGADPQIKDNTGKDVVSLIENIRGNMPLSLGTVMQRMRLEEVCNSLTDMLYEEVPPGAIMEERRGSDGKREFLVAFTDGREDAWVHERDVSAAVLEDYEAGLEYAEAVAIVDMVQVGTERKFKIQWSDNYPVSWEPEEHVPSDLIALFEQQNPQLFQERVASANEASAVMPDNDYSVQWADTNVRAQVDQANTTHVNVVTIPQHAAGSSNGSSSNGTGKGEEVMAGAL</sequence>
<reference evidence="6" key="1">
    <citation type="submission" date="2021-01" db="EMBL/GenBank/DDBJ databases">
        <authorList>
            <person name="Corre E."/>
            <person name="Pelletier E."/>
            <person name="Niang G."/>
            <person name="Scheremetjew M."/>
            <person name="Finn R."/>
            <person name="Kale V."/>
            <person name="Holt S."/>
            <person name="Cochrane G."/>
            <person name="Meng A."/>
            <person name="Brown T."/>
            <person name="Cohen L."/>
        </authorList>
    </citation>
    <scope>NUCLEOTIDE SEQUENCE</scope>
    <source>
        <strain evidence="6">SAG 11-49</strain>
    </source>
</reference>
<dbReference type="PANTHER" id="PTHR24171">
    <property type="entry name" value="ANKYRIN REPEAT DOMAIN-CONTAINING PROTEIN 39-RELATED"/>
    <property type="match status" value="1"/>
</dbReference>
<accession>A0A7S0S357</accession>
<dbReference type="GO" id="GO:0085020">
    <property type="term" value="P:protein K6-linked ubiquitination"/>
    <property type="evidence" value="ECO:0007669"/>
    <property type="project" value="TreeGrafter"/>
</dbReference>
<evidence type="ECO:0000256" key="3">
    <source>
        <dbReference type="PROSITE-ProRule" id="PRU00023"/>
    </source>
</evidence>
<feature type="repeat" description="ANK" evidence="3">
    <location>
        <begin position="191"/>
        <end position="223"/>
    </location>
</feature>
<name>A0A7S0S357_9CHLO</name>
<evidence type="ECO:0000313" key="6">
    <source>
        <dbReference type="EMBL" id="CAD8693561.1"/>
    </source>
</evidence>
<dbReference type="InterPro" id="IPR036770">
    <property type="entry name" value="Ankyrin_rpt-contain_sf"/>
</dbReference>
<dbReference type="PROSITE" id="PS50297">
    <property type="entry name" value="ANK_REP_REGION"/>
    <property type="match status" value="2"/>
</dbReference>
<dbReference type="PANTHER" id="PTHR24171:SF8">
    <property type="entry name" value="BRCA1-ASSOCIATED RING DOMAIN PROTEIN 1"/>
    <property type="match status" value="1"/>
</dbReference>
<feature type="domain" description="Chromo" evidence="5">
    <location>
        <begin position="75"/>
        <end position="129"/>
    </location>
</feature>
<dbReference type="AlphaFoldDB" id="A0A7S0S357"/>
<keyword evidence="1" id="KW-0677">Repeat</keyword>
<dbReference type="EMBL" id="HBFB01031641">
    <property type="protein sequence ID" value="CAD8693561.1"/>
    <property type="molecule type" value="Transcribed_RNA"/>
</dbReference>
<dbReference type="InterPro" id="IPR016197">
    <property type="entry name" value="Chromo-like_dom_sf"/>
</dbReference>
<evidence type="ECO:0000256" key="2">
    <source>
        <dbReference type="ARBA" id="ARBA00023043"/>
    </source>
</evidence>
<dbReference type="Pfam" id="PF12796">
    <property type="entry name" value="Ank_2"/>
    <property type="match status" value="1"/>
</dbReference>
<dbReference type="Gene3D" id="2.40.50.40">
    <property type="match status" value="3"/>
</dbReference>
<dbReference type="Gene3D" id="1.25.40.20">
    <property type="entry name" value="Ankyrin repeat-containing domain"/>
    <property type="match status" value="1"/>
</dbReference>
<dbReference type="SMART" id="SM00248">
    <property type="entry name" value="ANK"/>
    <property type="match status" value="2"/>
</dbReference>
<protein>
    <recommendedName>
        <fullName evidence="5">Chromo domain-containing protein</fullName>
    </recommendedName>
</protein>
<dbReference type="SUPFAM" id="SSF54160">
    <property type="entry name" value="Chromo domain-like"/>
    <property type="match status" value="1"/>
</dbReference>
<dbReference type="SUPFAM" id="SSF48403">
    <property type="entry name" value="Ankyrin repeat"/>
    <property type="match status" value="1"/>
</dbReference>
<dbReference type="SMART" id="SM00298">
    <property type="entry name" value="CHROMO"/>
    <property type="match status" value="2"/>
</dbReference>
<gene>
    <name evidence="6" type="ORF">CLEI1391_LOCUS17744</name>
</gene>
<proteinExistence type="predicted"/>
<evidence type="ECO:0000256" key="1">
    <source>
        <dbReference type="ARBA" id="ARBA00022737"/>
    </source>
</evidence>
<feature type="domain" description="Chromo" evidence="5">
    <location>
        <begin position="316"/>
        <end position="366"/>
    </location>
</feature>
<keyword evidence="2 3" id="KW-0040">ANK repeat</keyword>
<organism evidence="6">
    <name type="scientific">Chlamydomonas leiostraca</name>
    <dbReference type="NCBI Taxonomy" id="1034604"/>
    <lineage>
        <taxon>Eukaryota</taxon>
        <taxon>Viridiplantae</taxon>
        <taxon>Chlorophyta</taxon>
        <taxon>core chlorophytes</taxon>
        <taxon>Chlorophyceae</taxon>
        <taxon>CS clade</taxon>
        <taxon>Chlamydomonadales</taxon>
        <taxon>Chlamydomonadaceae</taxon>
        <taxon>Chlamydomonas</taxon>
    </lineage>
</organism>
<evidence type="ECO:0000259" key="5">
    <source>
        <dbReference type="SMART" id="SM00298"/>
    </source>
</evidence>
<feature type="compositionally biased region" description="Low complexity" evidence="4">
    <location>
        <begin position="420"/>
        <end position="429"/>
    </location>
</feature>
<dbReference type="CDD" id="cd00024">
    <property type="entry name" value="CD_CSD"/>
    <property type="match status" value="1"/>
</dbReference>
<evidence type="ECO:0000256" key="4">
    <source>
        <dbReference type="SAM" id="MobiDB-lite"/>
    </source>
</evidence>
<dbReference type="InterPro" id="IPR000953">
    <property type="entry name" value="Chromo/chromo_shadow_dom"/>
</dbReference>
<dbReference type="InterPro" id="IPR002110">
    <property type="entry name" value="Ankyrin_rpt"/>
</dbReference>
<dbReference type="PROSITE" id="PS50088">
    <property type="entry name" value="ANK_REPEAT"/>
    <property type="match status" value="2"/>
</dbReference>